<gene>
    <name evidence="2" type="ORF">GCM10010249_11480</name>
</gene>
<evidence type="ECO:0000256" key="1">
    <source>
        <dbReference type="SAM" id="MobiDB-lite"/>
    </source>
</evidence>
<reference evidence="2" key="1">
    <citation type="journal article" date="2014" name="Int. J. Syst. Evol. Microbiol.">
        <title>Complete genome sequence of Corynebacterium casei LMG S-19264T (=DSM 44701T), isolated from a smear-ripened cheese.</title>
        <authorList>
            <consortium name="US DOE Joint Genome Institute (JGI-PGF)"/>
            <person name="Walter F."/>
            <person name="Albersmeier A."/>
            <person name="Kalinowski J."/>
            <person name="Ruckert C."/>
        </authorList>
    </citation>
    <scope>NUCLEOTIDE SEQUENCE</scope>
    <source>
        <strain evidence="2">JCM 4335</strain>
    </source>
</reference>
<protein>
    <submittedName>
        <fullName evidence="2">Uncharacterized protein</fullName>
    </submittedName>
</protein>
<evidence type="ECO:0000313" key="2">
    <source>
        <dbReference type="EMBL" id="GGP95183.1"/>
    </source>
</evidence>
<proteinExistence type="predicted"/>
<evidence type="ECO:0000313" key="3">
    <source>
        <dbReference type="Proteomes" id="UP000654123"/>
    </source>
</evidence>
<reference evidence="2" key="2">
    <citation type="submission" date="2020-09" db="EMBL/GenBank/DDBJ databases">
        <authorList>
            <person name="Sun Q."/>
            <person name="Ohkuma M."/>
        </authorList>
    </citation>
    <scope>NUCLEOTIDE SEQUENCE</scope>
    <source>
        <strain evidence="2">JCM 4335</strain>
    </source>
</reference>
<comment type="caution">
    <text evidence="2">The sequence shown here is derived from an EMBL/GenBank/DDBJ whole genome shotgun (WGS) entry which is preliminary data.</text>
</comment>
<dbReference type="Proteomes" id="UP000654123">
    <property type="component" value="Unassembled WGS sequence"/>
</dbReference>
<name>A0A918EIA0_9ACTN</name>
<organism evidence="2 3">
    <name type="scientific">Streptomyces roseolilacinus</name>
    <dbReference type="NCBI Taxonomy" id="66904"/>
    <lineage>
        <taxon>Bacteria</taxon>
        <taxon>Bacillati</taxon>
        <taxon>Actinomycetota</taxon>
        <taxon>Actinomycetes</taxon>
        <taxon>Kitasatosporales</taxon>
        <taxon>Streptomycetaceae</taxon>
        <taxon>Streptomyces</taxon>
    </lineage>
</organism>
<dbReference type="AlphaFoldDB" id="A0A918EIA0"/>
<feature type="region of interest" description="Disordered" evidence="1">
    <location>
        <begin position="87"/>
        <end position="106"/>
    </location>
</feature>
<sequence length="106" mass="11342">MRCTEAIAFRSWTPWGPDRSILPLSGPVTAPAQRLLRPAWAGPGYGPLPAGAVRGRGGADTEDDAVYMGETDPFVCRRLRTLPRPASGPTPWGMRAVAGTGWRVPT</sequence>
<keyword evidence="3" id="KW-1185">Reference proteome</keyword>
<accession>A0A918EIA0</accession>
<dbReference type="EMBL" id="BMSV01000002">
    <property type="protein sequence ID" value="GGP95183.1"/>
    <property type="molecule type" value="Genomic_DNA"/>
</dbReference>